<dbReference type="GO" id="GO:0016020">
    <property type="term" value="C:membrane"/>
    <property type="evidence" value="ECO:0007669"/>
    <property type="project" value="InterPro"/>
</dbReference>
<dbReference type="Gene3D" id="1.10.287.950">
    <property type="entry name" value="Methyl-accepting chemotaxis protein"/>
    <property type="match status" value="1"/>
</dbReference>
<feature type="transmembrane region" description="Helical" evidence="6">
    <location>
        <begin position="20"/>
        <end position="40"/>
    </location>
</feature>
<dbReference type="InterPro" id="IPR004089">
    <property type="entry name" value="MCPsignal_dom"/>
</dbReference>
<feature type="domain" description="Methyl-accepting transducer" evidence="7">
    <location>
        <begin position="276"/>
        <end position="505"/>
    </location>
</feature>
<organism evidence="9 10">
    <name type="scientific">Cryptosporangium phraense</name>
    <dbReference type="NCBI Taxonomy" id="2593070"/>
    <lineage>
        <taxon>Bacteria</taxon>
        <taxon>Bacillati</taxon>
        <taxon>Actinomycetota</taxon>
        <taxon>Actinomycetes</taxon>
        <taxon>Cryptosporangiales</taxon>
        <taxon>Cryptosporangiaceae</taxon>
        <taxon>Cryptosporangium</taxon>
    </lineage>
</organism>
<name>A0A545AMR6_9ACTN</name>
<dbReference type="Pfam" id="PF00015">
    <property type="entry name" value="MCPsignal"/>
    <property type="match status" value="1"/>
</dbReference>
<dbReference type="PANTHER" id="PTHR32089:SF112">
    <property type="entry name" value="LYSOZYME-LIKE PROTEIN-RELATED"/>
    <property type="match status" value="1"/>
</dbReference>
<protein>
    <submittedName>
        <fullName evidence="9">Methyl-accepting chemotaxis protein</fullName>
    </submittedName>
</protein>
<feature type="domain" description="HAMP" evidence="8">
    <location>
        <begin position="219"/>
        <end position="271"/>
    </location>
</feature>
<dbReference type="Proteomes" id="UP000317982">
    <property type="component" value="Unassembled WGS sequence"/>
</dbReference>
<dbReference type="OrthoDB" id="8667074at2"/>
<keyword evidence="1 6" id="KW-0812">Transmembrane</keyword>
<dbReference type="RefSeq" id="WP_142706926.1">
    <property type="nucleotide sequence ID" value="NZ_VIRS01000017.1"/>
</dbReference>
<dbReference type="GO" id="GO:0007165">
    <property type="term" value="P:signal transduction"/>
    <property type="evidence" value="ECO:0007669"/>
    <property type="project" value="UniProtKB-KW"/>
</dbReference>
<feature type="transmembrane region" description="Helical" evidence="6">
    <location>
        <begin position="197"/>
        <end position="222"/>
    </location>
</feature>
<dbReference type="InterPro" id="IPR024478">
    <property type="entry name" value="HlyB_4HB_MCP"/>
</dbReference>
<evidence type="ECO:0000259" key="8">
    <source>
        <dbReference type="PROSITE" id="PS50885"/>
    </source>
</evidence>
<comment type="similarity">
    <text evidence="4">Belongs to the methyl-accepting chemotaxis (MCP) protein family.</text>
</comment>
<keyword evidence="10" id="KW-1185">Reference proteome</keyword>
<dbReference type="InterPro" id="IPR003660">
    <property type="entry name" value="HAMP_dom"/>
</dbReference>
<dbReference type="Pfam" id="PF00672">
    <property type="entry name" value="HAMP"/>
    <property type="match status" value="1"/>
</dbReference>
<dbReference type="GO" id="GO:0006935">
    <property type="term" value="P:chemotaxis"/>
    <property type="evidence" value="ECO:0007669"/>
    <property type="project" value="InterPro"/>
</dbReference>
<dbReference type="AlphaFoldDB" id="A0A545AMR6"/>
<accession>A0A545AMR6</accession>
<gene>
    <name evidence="9" type="ORF">FL583_23290</name>
</gene>
<dbReference type="CDD" id="cd06225">
    <property type="entry name" value="HAMP"/>
    <property type="match status" value="1"/>
</dbReference>
<evidence type="ECO:0000256" key="4">
    <source>
        <dbReference type="ARBA" id="ARBA00029447"/>
    </source>
</evidence>
<dbReference type="PROSITE" id="PS50111">
    <property type="entry name" value="CHEMOTAXIS_TRANSDUC_2"/>
    <property type="match status" value="1"/>
</dbReference>
<dbReference type="PROSITE" id="PS50885">
    <property type="entry name" value="HAMP"/>
    <property type="match status" value="1"/>
</dbReference>
<dbReference type="InParanoid" id="A0A545AMR6"/>
<evidence type="ECO:0000256" key="1">
    <source>
        <dbReference type="ARBA" id="ARBA00022692"/>
    </source>
</evidence>
<dbReference type="SMART" id="SM00304">
    <property type="entry name" value="HAMP"/>
    <property type="match status" value="2"/>
</dbReference>
<reference evidence="9 10" key="1">
    <citation type="submission" date="2019-07" db="EMBL/GenBank/DDBJ databases">
        <title>Cryptosporangium phraense sp. nov., isolated from plant litter.</title>
        <authorList>
            <person name="Suriyachadkun C."/>
        </authorList>
    </citation>
    <scope>NUCLEOTIDE SEQUENCE [LARGE SCALE GENOMIC DNA]</scope>
    <source>
        <strain evidence="9 10">A-T 5661</strain>
    </source>
</reference>
<dbReference type="InterPro" id="IPR004090">
    <property type="entry name" value="Chemotax_Me-accpt_rcpt"/>
</dbReference>
<dbReference type="PANTHER" id="PTHR32089">
    <property type="entry name" value="METHYL-ACCEPTING CHEMOTAXIS PROTEIN MCPB"/>
    <property type="match status" value="1"/>
</dbReference>
<evidence type="ECO:0000256" key="3">
    <source>
        <dbReference type="ARBA" id="ARBA00023224"/>
    </source>
</evidence>
<proteinExistence type="inferred from homology"/>
<dbReference type="SMART" id="SM00283">
    <property type="entry name" value="MA"/>
    <property type="match status" value="1"/>
</dbReference>
<dbReference type="Pfam" id="PF12729">
    <property type="entry name" value="4HB_MCP_1"/>
    <property type="match status" value="1"/>
</dbReference>
<evidence type="ECO:0000313" key="9">
    <source>
        <dbReference type="EMBL" id="TQS42618.1"/>
    </source>
</evidence>
<comment type="caution">
    <text evidence="9">The sequence shown here is derived from an EMBL/GenBank/DDBJ whole genome shotgun (WGS) entry which is preliminary data.</text>
</comment>
<keyword evidence="3 5" id="KW-0807">Transducer</keyword>
<evidence type="ECO:0000313" key="10">
    <source>
        <dbReference type="Proteomes" id="UP000317982"/>
    </source>
</evidence>
<keyword evidence="2 6" id="KW-1133">Transmembrane helix</keyword>
<evidence type="ECO:0000256" key="5">
    <source>
        <dbReference type="PROSITE-ProRule" id="PRU00284"/>
    </source>
</evidence>
<dbReference type="PRINTS" id="PR00260">
    <property type="entry name" value="CHEMTRNSDUCR"/>
</dbReference>
<dbReference type="EMBL" id="VIRS01000017">
    <property type="protein sequence ID" value="TQS42618.1"/>
    <property type="molecule type" value="Genomic_DNA"/>
</dbReference>
<evidence type="ECO:0000259" key="7">
    <source>
        <dbReference type="PROSITE" id="PS50111"/>
    </source>
</evidence>
<keyword evidence="6" id="KW-0472">Membrane</keyword>
<evidence type="ECO:0000256" key="2">
    <source>
        <dbReference type="ARBA" id="ARBA00022989"/>
    </source>
</evidence>
<sequence length="534" mass="56279">MAQRNVLVRWLGDRSVKAKLVIALGVLAVVAIAVGVLGLMKLSETNKDSQYLYNENVQSLIALGRVHQEELKTRMLVNGHATSLDVKTMDVWEGKIKDSDAELATWEQKYEDLGPEDTATWNEFKTTWAQWQAYRDSTLLPLSRANKNAEFNVALNGTAQTLVSKAADELDSLEATDSNLAKQTANRAGDAYRSARTWVIVLLVVGLLIAGALSVVITQLIVAPLRRVSSTLEAMARGDLTTSAEVNSKDEVGQMAESLGRAQQSVREAISALSVSADTLASSADELSSVSQQIANTAQDASSQAGVVSEASEEVSRNVQTVAAGSEEMGSAIREISQSANDAAGVASKAVDAAAATNATVAKLGESSIEIGNVVKVITSIAEQTNLLALNATIEAARAGEAGKGFAVVANEVKDLAQETAKATEDISKRVEAIQADTDSAVSAIEQISGIIAQINDYQMTIASAVEEQTATTNEMNRSIAEAAQSSSQIAANISGVADATSRTSGNAGDARQAAERLNAMSSDLRALVGRFRY</sequence>
<dbReference type="GO" id="GO:0004888">
    <property type="term" value="F:transmembrane signaling receptor activity"/>
    <property type="evidence" value="ECO:0007669"/>
    <property type="project" value="InterPro"/>
</dbReference>
<dbReference type="SUPFAM" id="SSF58104">
    <property type="entry name" value="Methyl-accepting chemotaxis protein (MCP) signaling domain"/>
    <property type="match status" value="1"/>
</dbReference>
<evidence type="ECO:0000256" key="6">
    <source>
        <dbReference type="SAM" id="Phobius"/>
    </source>
</evidence>